<dbReference type="AlphaFoldDB" id="A0AAD7XHQ4"/>
<evidence type="ECO:0000313" key="3">
    <source>
        <dbReference type="EMBL" id="KAJ8599788.1"/>
    </source>
</evidence>
<dbReference type="InterPro" id="IPR038665">
    <property type="entry name" value="Voltage-dep_anion_channel_sf"/>
</dbReference>
<name>A0AAD7XHQ4_9STRA</name>
<proteinExistence type="predicted"/>
<evidence type="ECO:0000313" key="4">
    <source>
        <dbReference type="Proteomes" id="UP001230188"/>
    </source>
</evidence>
<gene>
    <name evidence="3" type="ORF">CTAYLR_004007</name>
</gene>
<accession>A0AAD7XHQ4</accession>
<sequence>MEDTWSKDEKVAALVRARLRKRPGLAAKVVLSLPPGANALALGLCGATSLVLELGEEFYPHIIDNARQAVLAAGTIPATVVWCLFALRVALVAANRSLDAEFGSPRTASAYAVWGLVFCVALERLRYAGAVESAKLLLYVGAAAQPVVTATFLRAAWKTRARVEPYWSPAVCNAVVVALVGNSVLQCHPVVVISFALSLPAVCLVVPPQLWVIMVRDPGETASAGVAALQAALSAMALTAGNLKRSGFFETCAPSLKFVDDLYLGLVAASFLVFWCTVYSVYKRRGTIFRKFGVDFAAFTFPTCTSAMSALTFSKITSSSDWARLPRRLLRVYAVGLGLAALAITLVVFAGLLFNGLVHTWALVSSEAEAEAADLPDDLECGGDTASAGNTVTLPPRDEEEGRTELPQQNDGRHAKALLALFEDDDGCEGGIPVSAAAAARAEEEEEEEEEEVPSTTTTRTTTTTTRTRTTKVEEEGS</sequence>
<feature type="region of interest" description="Disordered" evidence="1">
    <location>
        <begin position="376"/>
        <end position="412"/>
    </location>
</feature>
<feature type="compositionally biased region" description="Acidic residues" evidence="1">
    <location>
        <begin position="443"/>
        <end position="453"/>
    </location>
</feature>
<organism evidence="3 4">
    <name type="scientific">Chrysophaeum taylorii</name>
    <dbReference type="NCBI Taxonomy" id="2483200"/>
    <lineage>
        <taxon>Eukaryota</taxon>
        <taxon>Sar</taxon>
        <taxon>Stramenopiles</taxon>
        <taxon>Ochrophyta</taxon>
        <taxon>Pelagophyceae</taxon>
        <taxon>Pelagomonadales</taxon>
        <taxon>Pelagomonadaceae</taxon>
        <taxon>Chrysophaeum</taxon>
    </lineage>
</organism>
<keyword evidence="2" id="KW-0472">Membrane</keyword>
<protein>
    <submittedName>
        <fullName evidence="3">Uncharacterized protein</fullName>
    </submittedName>
</protein>
<feature type="transmembrane region" description="Helical" evidence="2">
    <location>
        <begin position="333"/>
        <end position="354"/>
    </location>
</feature>
<keyword evidence="4" id="KW-1185">Reference proteome</keyword>
<reference evidence="3" key="1">
    <citation type="submission" date="2023-01" db="EMBL/GenBank/DDBJ databases">
        <title>Metagenome sequencing of chrysophaentin producing Chrysophaeum taylorii.</title>
        <authorList>
            <person name="Davison J."/>
            <person name="Bewley C."/>
        </authorList>
    </citation>
    <scope>NUCLEOTIDE SEQUENCE</scope>
    <source>
        <strain evidence="3">NIES-1699</strain>
    </source>
</reference>
<feature type="transmembrane region" description="Helical" evidence="2">
    <location>
        <begin position="166"/>
        <end position="185"/>
    </location>
</feature>
<dbReference type="Gene3D" id="1.50.10.150">
    <property type="entry name" value="Voltage-dependent anion channel"/>
    <property type="match status" value="1"/>
</dbReference>
<evidence type="ECO:0000256" key="2">
    <source>
        <dbReference type="SAM" id="Phobius"/>
    </source>
</evidence>
<comment type="caution">
    <text evidence="3">The sequence shown here is derived from an EMBL/GenBank/DDBJ whole genome shotgun (WGS) entry which is preliminary data.</text>
</comment>
<feature type="transmembrane region" description="Helical" evidence="2">
    <location>
        <begin position="136"/>
        <end position="157"/>
    </location>
</feature>
<feature type="transmembrane region" description="Helical" evidence="2">
    <location>
        <begin position="263"/>
        <end position="282"/>
    </location>
</feature>
<dbReference type="EMBL" id="JAQMWT010000544">
    <property type="protein sequence ID" value="KAJ8599788.1"/>
    <property type="molecule type" value="Genomic_DNA"/>
</dbReference>
<evidence type="ECO:0000256" key="1">
    <source>
        <dbReference type="SAM" id="MobiDB-lite"/>
    </source>
</evidence>
<keyword evidence="2" id="KW-0812">Transmembrane</keyword>
<feature type="region of interest" description="Disordered" evidence="1">
    <location>
        <begin position="425"/>
        <end position="478"/>
    </location>
</feature>
<feature type="transmembrane region" description="Helical" evidence="2">
    <location>
        <begin position="191"/>
        <end position="212"/>
    </location>
</feature>
<feature type="compositionally biased region" description="Low complexity" evidence="1">
    <location>
        <begin position="454"/>
        <end position="468"/>
    </location>
</feature>
<feature type="transmembrane region" description="Helical" evidence="2">
    <location>
        <begin position="111"/>
        <end position="130"/>
    </location>
</feature>
<feature type="transmembrane region" description="Helical" evidence="2">
    <location>
        <begin position="70"/>
        <end position="91"/>
    </location>
</feature>
<dbReference type="Proteomes" id="UP001230188">
    <property type="component" value="Unassembled WGS sequence"/>
</dbReference>
<keyword evidence="2" id="KW-1133">Transmembrane helix</keyword>